<dbReference type="EC" id="2.-.-.-" evidence="2"/>
<proteinExistence type="predicted"/>
<evidence type="ECO:0000313" key="2">
    <source>
        <dbReference type="EMBL" id="MDO7908684.1"/>
    </source>
</evidence>
<feature type="domain" description="N-acetyltransferase" evidence="1">
    <location>
        <begin position="7"/>
        <end position="160"/>
    </location>
</feature>
<accession>A0ABT9CHC7</accession>
<dbReference type="GO" id="GO:0016740">
    <property type="term" value="F:transferase activity"/>
    <property type="evidence" value="ECO:0007669"/>
    <property type="project" value="UniProtKB-KW"/>
</dbReference>
<dbReference type="Gene3D" id="3.40.630.30">
    <property type="match status" value="1"/>
</dbReference>
<dbReference type="PROSITE" id="PS51186">
    <property type="entry name" value="GNAT"/>
    <property type="match status" value="1"/>
</dbReference>
<dbReference type="EMBL" id="JAUQTB010000020">
    <property type="protein sequence ID" value="MDO7908684.1"/>
    <property type="molecule type" value="Genomic_DNA"/>
</dbReference>
<comment type="caution">
    <text evidence="2">The sequence shown here is derived from an EMBL/GenBank/DDBJ whole genome shotgun (WGS) entry which is preliminary data.</text>
</comment>
<keyword evidence="2" id="KW-0808">Transferase</keyword>
<reference evidence="2 3" key="1">
    <citation type="submission" date="2023-07" db="EMBL/GenBank/DDBJ databases">
        <title>Paenibacillus sp. JX-17 nov. isolated from soil.</title>
        <authorList>
            <person name="Wan Y."/>
            <person name="Liu B."/>
        </authorList>
    </citation>
    <scope>NUCLEOTIDE SEQUENCE [LARGE SCALE GENOMIC DNA]</scope>
    <source>
        <strain evidence="2 3">JX-17</strain>
    </source>
</reference>
<dbReference type="RefSeq" id="WP_305025907.1">
    <property type="nucleotide sequence ID" value="NZ_JAUQTB010000020.1"/>
</dbReference>
<gene>
    <name evidence="2" type="ORF">Q5741_20055</name>
</gene>
<dbReference type="InterPro" id="IPR016181">
    <property type="entry name" value="Acyl_CoA_acyltransferase"/>
</dbReference>
<evidence type="ECO:0000259" key="1">
    <source>
        <dbReference type="PROSITE" id="PS51186"/>
    </source>
</evidence>
<dbReference type="InterPro" id="IPR000182">
    <property type="entry name" value="GNAT_dom"/>
</dbReference>
<organism evidence="2 3">
    <name type="scientific">Paenibacillus lacisoli</name>
    <dbReference type="NCBI Taxonomy" id="3064525"/>
    <lineage>
        <taxon>Bacteria</taxon>
        <taxon>Bacillati</taxon>
        <taxon>Bacillota</taxon>
        <taxon>Bacilli</taxon>
        <taxon>Bacillales</taxon>
        <taxon>Paenibacillaceae</taxon>
        <taxon>Paenibacillus</taxon>
    </lineage>
</organism>
<name>A0ABT9CHC7_9BACL</name>
<dbReference type="Proteomes" id="UP001240171">
    <property type="component" value="Unassembled WGS sequence"/>
</dbReference>
<dbReference type="SUPFAM" id="SSF55729">
    <property type="entry name" value="Acyl-CoA N-acyltransferases (Nat)"/>
    <property type="match status" value="1"/>
</dbReference>
<dbReference type="Pfam" id="PF00583">
    <property type="entry name" value="Acetyltransf_1"/>
    <property type="match status" value="1"/>
</dbReference>
<protein>
    <submittedName>
        <fullName evidence="2">GNAT family protein</fullName>
        <ecNumber evidence="2">2.-.-.-</ecNumber>
    </submittedName>
</protein>
<keyword evidence="3" id="KW-1185">Reference proteome</keyword>
<sequence length="160" mass="18717">MNSDIRFYVLPMQEADAAQICTWKYDPPYNVYGWLPWEQMKALEIEFGHPELRRKQYVSVIDDMDRLCGFAQYFPMQGVTRLGLGMKPSRCGRGTGSAFVRAVAEEARRRQPQDEIDLEVLTWNIRAIRAYESAGFRITDTYERQTPEGMQPFHCMVYED</sequence>
<evidence type="ECO:0000313" key="3">
    <source>
        <dbReference type="Proteomes" id="UP001240171"/>
    </source>
</evidence>